<dbReference type="GO" id="GO:0005886">
    <property type="term" value="C:plasma membrane"/>
    <property type="evidence" value="ECO:0007669"/>
    <property type="project" value="UniProtKB-SubCell"/>
</dbReference>
<evidence type="ECO:0000256" key="5">
    <source>
        <dbReference type="ARBA" id="ARBA00023136"/>
    </source>
</evidence>
<feature type="transmembrane region" description="Helical" evidence="6">
    <location>
        <begin position="242"/>
        <end position="263"/>
    </location>
</feature>
<evidence type="ECO:0000256" key="6">
    <source>
        <dbReference type="SAM" id="Phobius"/>
    </source>
</evidence>
<evidence type="ECO:0000313" key="7">
    <source>
        <dbReference type="EMBL" id="MBM3332000.1"/>
    </source>
</evidence>
<evidence type="ECO:0000256" key="1">
    <source>
        <dbReference type="ARBA" id="ARBA00004651"/>
    </source>
</evidence>
<reference evidence="7" key="1">
    <citation type="submission" date="2019-03" db="EMBL/GenBank/DDBJ databases">
        <title>Lake Tanganyika Metagenome-Assembled Genomes (MAGs).</title>
        <authorList>
            <person name="Tran P."/>
        </authorList>
    </citation>
    <scope>NUCLEOTIDE SEQUENCE</scope>
    <source>
        <strain evidence="7">K_DeepCast_150m_m2_040</strain>
    </source>
</reference>
<dbReference type="Pfam" id="PF03706">
    <property type="entry name" value="LPG_synthase_TM"/>
    <property type="match status" value="1"/>
</dbReference>
<dbReference type="AlphaFoldDB" id="A0A937XE16"/>
<feature type="transmembrane region" description="Helical" evidence="6">
    <location>
        <begin position="16"/>
        <end position="34"/>
    </location>
</feature>
<comment type="caution">
    <text evidence="7">The sequence shown here is derived from an EMBL/GenBank/DDBJ whole genome shotgun (WGS) entry which is preliminary data.</text>
</comment>
<evidence type="ECO:0000256" key="2">
    <source>
        <dbReference type="ARBA" id="ARBA00022475"/>
    </source>
</evidence>
<proteinExistence type="predicted"/>
<evidence type="ECO:0000256" key="4">
    <source>
        <dbReference type="ARBA" id="ARBA00022989"/>
    </source>
</evidence>
<keyword evidence="2" id="KW-1003">Cell membrane</keyword>
<protein>
    <submittedName>
        <fullName evidence="7">UPF0104 family protein</fullName>
    </submittedName>
</protein>
<keyword evidence="4 6" id="KW-1133">Transmembrane helix</keyword>
<name>A0A937XE16_UNCW3</name>
<feature type="transmembrane region" description="Helical" evidence="6">
    <location>
        <begin position="55"/>
        <end position="73"/>
    </location>
</feature>
<feature type="transmembrane region" description="Helical" evidence="6">
    <location>
        <begin position="163"/>
        <end position="187"/>
    </location>
</feature>
<evidence type="ECO:0000313" key="8">
    <source>
        <dbReference type="Proteomes" id="UP000779900"/>
    </source>
</evidence>
<dbReference type="Proteomes" id="UP000779900">
    <property type="component" value="Unassembled WGS sequence"/>
</dbReference>
<dbReference type="EMBL" id="VGIR01000054">
    <property type="protein sequence ID" value="MBM3332000.1"/>
    <property type="molecule type" value="Genomic_DNA"/>
</dbReference>
<comment type="subcellular location">
    <subcellularLocation>
        <location evidence="1">Cell membrane</location>
        <topology evidence="1">Multi-pass membrane protein</topology>
    </subcellularLocation>
</comment>
<accession>A0A937XE16</accession>
<evidence type="ECO:0000256" key="3">
    <source>
        <dbReference type="ARBA" id="ARBA00022692"/>
    </source>
</evidence>
<feature type="transmembrane region" description="Helical" evidence="6">
    <location>
        <begin position="208"/>
        <end position="230"/>
    </location>
</feature>
<keyword evidence="3 6" id="KW-0812">Transmembrane</keyword>
<sequence>MGGLPSSSTGKWTQRGWLRTVLGVLVTGAAFWFLTVRLIRDWHRIPFGQLHFQPLLLVASFVLLLVFHLPLYGYAWKLILHALGAELPLGKSIAIFSVAQIGKYAPGKVWFTLGRMSMAKDQGVPEDRTMVSVVVELAFSLLAATGLFGLAVLLIPGEQMPRAAYLLFLLAPLSLVAVYPPILNRIIRFGLARLKRPLFELRMSYPRILRILALYVLDWALQGACCFALINSFYPMPLSKLPILLGGYAMSWMLGFLVLIAPAGLGIREGVYTIILRTVLPEPIAIVSALVTRVWMTVSEVLMAAVCLPFVARRRKNAEEAHTASS</sequence>
<organism evidence="7 8">
    <name type="scientific">candidate division WOR-3 bacterium</name>
    <dbReference type="NCBI Taxonomy" id="2052148"/>
    <lineage>
        <taxon>Bacteria</taxon>
        <taxon>Bacteria division WOR-3</taxon>
    </lineage>
</organism>
<feature type="transmembrane region" description="Helical" evidence="6">
    <location>
        <begin position="133"/>
        <end position="157"/>
    </location>
</feature>
<feature type="transmembrane region" description="Helical" evidence="6">
    <location>
        <begin position="93"/>
        <end position="113"/>
    </location>
</feature>
<dbReference type="InterPro" id="IPR022791">
    <property type="entry name" value="L-PG_synthase/AglD"/>
</dbReference>
<gene>
    <name evidence="7" type="ORF">FJY68_09155</name>
</gene>
<keyword evidence="5 6" id="KW-0472">Membrane</keyword>